<evidence type="ECO:0000256" key="1">
    <source>
        <dbReference type="ARBA" id="ARBA00023015"/>
    </source>
</evidence>
<dbReference type="GO" id="GO:0003700">
    <property type="term" value="F:DNA-binding transcription factor activity"/>
    <property type="evidence" value="ECO:0007669"/>
    <property type="project" value="InterPro"/>
</dbReference>
<evidence type="ECO:0000256" key="2">
    <source>
        <dbReference type="ARBA" id="ARBA00023163"/>
    </source>
</evidence>
<evidence type="ECO:0000313" key="4">
    <source>
        <dbReference type="EMBL" id="QOK98464.1"/>
    </source>
</evidence>
<proteinExistence type="predicted"/>
<reference evidence="5" key="1">
    <citation type="submission" date="2020-04" db="EMBL/GenBank/DDBJ databases">
        <title>Ralstonia solanacearum UW576, UW763, UW773, and UW774.</title>
        <authorList>
            <person name="Steidl O."/>
            <person name="Truchon A."/>
            <person name="Allen C."/>
        </authorList>
    </citation>
    <scope>NUCLEOTIDE SEQUENCE [LARGE SCALE GENOMIC DNA]</scope>
    <source>
        <strain evidence="5">UW774</strain>
        <plasmid evidence="5">pUW774mp</plasmid>
    </source>
</reference>
<feature type="domain" description="HTH araC/xylS-type" evidence="3">
    <location>
        <begin position="212"/>
        <end position="310"/>
    </location>
</feature>
<dbReference type="InterPro" id="IPR009594">
    <property type="entry name" value="Tscrpt_reg_HTH_AraC_N"/>
</dbReference>
<geneLocation type="plasmid" evidence="4 5">
    <name>pUW774mp</name>
</geneLocation>
<dbReference type="SMART" id="SM00342">
    <property type="entry name" value="HTH_ARAC"/>
    <property type="match status" value="1"/>
</dbReference>
<evidence type="ECO:0000313" key="5">
    <source>
        <dbReference type="Proteomes" id="UP000593970"/>
    </source>
</evidence>
<dbReference type="PROSITE" id="PS01124">
    <property type="entry name" value="HTH_ARAC_FAMILY_2"/>
    <property type="match status" value="1"/>
</dbReference>
<sequence length="315" mass="34681">MKASTFKRNEDRMTKELTPLPEALRMLGGLIAAHTPHDGTFDLPVPGVHVMRASRTYKDLVHGVATPCLCLVAQGAKTTLLGTEIYQYDEAKMLVCTIDVPIAAQVVRATPSAPFLCVRLDLDPQRVENLALKASPRSLAKPGDSGAIQVAPPDVEIVNAASRLLRLMQRHKDIELLAPIITDEILMRLLLGPLGARVAQIAHAQSPLQRINKALAWIRDNFTESISVDELAASVHMSPSTFHQHFKAVTSLSPLQYQKALRLQEARRLMLAEIHDANGASKAVGYVSPSQFSREYARMFGDAPSRDIAHRREDH</sequence>
<accession>A0AA92K4G2</accession>
<evidence type="ECO:0000259" key="3">
    <source>
        <dbReference type="PROSITE" id="PS01124"/>
    </source>
</evidence>
<dbReference type="Pfam" id="PF06719">
    <property type="entry name" value="AraC_N"/>
    <property type="match status" value="1"/>
</dbReference>
<dbReference type="PANTHER" id="PTHR43436">
    <property type="entry name" value="ARAC-FAMILY TRANSCRIPTIONAL REGULATOR"/>
    <property type="match status" value="1"/>
</dbReference>
<gene>
    <name evidence="4" type="ORF">HF909_18450</name>
</gene>
<dbReference type="Pfam" id="PF12833">
    <property type="entry name" value="HTH_18"/>
    <property type="match status" value="1"/>
</dbReference>
<dbReference type="InterPro" id="IPR009057">
    <property type="entry name" value="Homeodomain-like_sf"/>
</dbReference>
<keyword evidence="2" id="KW-0804">Transcription</keyword>
<dbReference type="GO" id="GO:0043565">
    <property type="term" value="F:sequence-specific DNA binding"/>
    <property type="evidence" value="ECO:0007669"/>
    <property type="project" value="InterPro"/>
</dbReference>
<dbReference type="Proteomes" id="UP000593970">
    <property type="component" value="Plasmid pUW774mp"/>
</dbReference>
<dbReference type="InterPro" id="IPR018060">
    <property type="entry name" value="HTH_AraC"/>
</dbReference>
<organism evidence="4 5">
    <name type="scientific">Ralstonia solanacearum</name>
    <name type="common">Pseudomonas solanacearum</name>
    <dbReference type="NCBI Taxonomy" id="305"/>
    <lineage>
        <taxon>Bacteria</taxon>
        <taxon>Pseudomonadati</taxon>
        <taxon>Pseudomonadota</taxon>
        <taxon>Betaproteobacteria</taxon>
        <taxon>Burkholderiales</taxon>
        <taxon>Burkholderiaceae</taxon>
        <taxon>Ralstonia</taxon>
        <taxon>Ralstonia solanacearum species complex</taxon>
    </lineage>
</organism>
<dbReference type="PANTHER" id="PTHR43436:SF1">
    <property type="entry name" value="TRANSCRIPTIONAL REGULATORY PROTEIN"/>
    <property type="match status" value="1"/>
</dbReference>
<keyword evidence="4" id="KW-0614">Plasmid</keyword>
<dbReference type="SUPFAM" id="SSF46689">
    <property type="entry name" value="Homeodomain-like"/>
    <property type="match status" value="1"/>
</dbReference>
<protein>
    <submittedName>
        <fullName evidence="4">AraC family transcriptional regulator</fullName>
    </submittedName>
</protein>
<dbReference type="AlphaFoldDB" id="A0AA92K4G2"/>
<keyword evidence="1" id="KW-0805">Transcription regulation</keyword>
<dbReference type="EMBL" id="CP051170">
    <property type="protein sequence ID" value="QOK98464.1"/>
    <property type="molecule type" value="Genomic_DNA"/>
</dbReference>
<dbReference type="Gene3D" id="1.10.10.60">
    <property type="entry name" value="Homeodomain-like"/>
    <property type="match status" value="1"/>
</dbReference>
<name>A0AA92K4G2_RALSL</name>